<dbReference type="PANTHER" id="PTHR33180:SF31">
    <property type="entry name" value="POLYPROTEIN PROTEIN"/>
    <property type="match status" value="1"/>
</dbReference>
<dbReference type="AlphaFoldDB" id="M1E0P9"/>
<name>M1E0P9_SOLTU</name>
<dbReference type="PANTHER" id="PTHR33180">
    <property type="entry name" value="PHOTOSYSTEM II CP43 REACTION CENTER PROTEIN"/>
    <property type="match status" value="1"/>
</dbReference>
<evidence type="ECO:0000256" key="1">
    <source>
        <dbReference type="SAM" id="MobiDB-lite"/>
    </source>
</evidence>
<evidence type="ECO:0000313" key="3">
    <source>
        <dbReference type="Proteomes" id="UP000011115"/>
    </source>
</evidence>
<feature type="region of interest" description="Disordered" evidence="1">
    <location>
        <begin position="1"/>
        <end position="83"/>
    </location>
</feature>
<reference evidence="3" key="1">
    <citation type="journal article" date="2011" name="Nature">
        <title>Genome sequence and analysis of the tuber crop potato.</title>
        <authorList>
            <consortium name="The Potato Genome Sequencing Consortium"/>
        </authorList>
    </citation>
    <scope>NUCLEOTIDE SEQUENCE [LARGE SCALE GENOMIC DNA]</scope>
    <source>
        <strain evidence="3">cv. DM1-3 516 R44</strain>
    </source>
</reference>
<dbReference type="PaxDb" id="4113-PGSC0003DMT400097471"/>
<proteinExistence type="predicted"/>
<dbReference type="Proteomes" id="UP000011115">
    <property type="component" value="Unassembled WGS sequence"/>
</dbReference>
<dbReference type="EnsemblPlants" id="PGSC0003DMT400097471">
    <property type="protein sequence ID" value="PGSC0003DMT400097471"/>
    <property type="gene ID" value="PGSC0003DMG400047042"/>
</dbReference>
<accession>M1E0P9</accession>
<protein>
    <submittedName>
        <fullName evidence="2">Uncharacterized protein</fullName>
    </submittedName>
</protein>
<feature type="compositionally biased region" description="Polar residues" evidence="1">
    <location>
        <begin position="30"/>
        <end position="41"/>
    </location>
</feature>
<dbReference type="Gramene" id="PGSC0003DMT400097471">
    <property type="protein sequence ID" value="PGSC0003DMT400097471"/>
    <property type="gene ID" value="PGSC0003DMG400047042"/>
</dbReference>
<dbReference type="HOGENOM" id="CLU_1211595_0_0_1"/>
<reference evidence="2" key="2">
    <citation type="submission" date="2015-06" db="UniProtKB">
        <authorList>
            <consortium name="EnsemblPlants"/>
        </authorList>
    </citation>
    <scope>IDENTIFICATION</scope>
    <source>
        <strain evidence="2">DM1-3 516 R44</strain>
    </source>
</reference>
<evidence type="ECO:0000313" key="2">
    <source>
        <dbReference type="EnsemblPlants" id="PGSC0003DMT400097471"/>
    </source>
</evidence>
<dbReference type="InParanoid" id="M1E0P9"/>
<keyword evidence="3" id="KW-1185">Reference proteome</keyword>
<organism evidence="2 3">
    <name type="scientific">Solanum tuberosum</name>
    <name type="common">Potato</name>
    <dbReference type="NCBI Taxonomy" id="4113"/>
    <lineage>
        <taxon>Eukaryota</taxon>
        <taxon>Viridiplantae</taxon>
        <taxon>Streptophyta</taxon>
        <taxon>Embryophyta</taxon>
        <taxon>Tracheophyta</taxon>
        <taxon>Spermatophyta</taxon>
        <taxon>Magnoliopsida</taxon>
        <taxon>eudicotyledons</taxon>
        <taxon>Gunneridae</taxon>
        <taxon>Pentapetalae</taxon>
        <taxon>asterids</taxon>
        <taxon>lamiids</taxon>
        <taxon>Solanales</taxon>
        <taxon>Solanaceae</taxon>
        <taxon>Solanoideae</taxon>
        <taxon>Solaneae</taxon>
        <taxon>Solanum</taxon>
    </lineage>
</organism>
<sequence length="229" mass="25004">MQENPRGKSGVFRVEEGSSSGYSKPGENQDMVQTNLNTPSQKKAHDITINEGGSGPPKRRRQELPPGGKGKRKKHIAKNVAADNWMRSTRVSLDATPLTTDSVPAQAPPVTLALPIALPPRLLNRLKGDGVRTILDEKLLSTEGLEGKHHGLLRPLGLQVNLLLTLLNRPQTSIDELTLRVITSESKLGESYEVTTLKAEVPDLKKDVDYRKYTDFNSLIGVAADEDAS</sequence>